<evidence type="ECO:0000256" key="9">
    <source>
        <dbReference type="SAM" id="MobiDB-lite"/>
    </source>
</evidence>
<evidence type="ECO:0000256" key="4">
    <source>
        <dbReference type="ARBA" id="ARBA00022741"/>
    </source>
</evidence>
<protein>
    <recommendedName>
        <fullName evidence="8">Glutamine-dependent NAD(+) synthetase</fullName>
        <ecNumber evidence="8">6.3.5.1</ecNumber>
    </recommendedName>
    <alternativeName>
        <fullName evidence="8">NAD(+) synthase [glutamine-hydrolyzing]</fullName>
    </alternativeName>
</protein>
<evidence type="ECO:0000256" key="2">
    <source>
        <dbReference type="ARBA" id="ARBA00007145"/>
    </source>
</evidence>
<dbReference type="HAMAP" id="MF_02090">
    <property type="entry name" value="NadE_glutamine_dep"/>
    <property type="match status" value="1"/>
</dbReference>
<keyword evidence="6 8" id="KW-0520">NAD</keyword>
<dbReference type="SUPFAM" id="SSF52402">
    <property type="entry name" value="Adenine nucleotide alpha hydrolases-like"/>
    <property type="match status" value="1"/>
</dbReference>
<comment type="caution">
    <text evidence="11">The sequence shown here is derived from an EMBL/GenBank/DDBJ whole genome shotgun (WGS) entry which is preliminary data.</text>
</comment>
<dbReference type="NCBIfam" id="TIGR00552">
    <property type="entry name" value="nadE"/>
    <property type="match status" value="1"/>
</dbReference>
<dbReference type="InterPro" id="IPR003010">
    <property type="entry name" value="C-N_Hydrolase"/>
</dbReference>
<evidence type="ECO:0000256" key="5">
    <source>
        <dbReference type="ARBA" id="ARBA00022840"/>
    </source>
</evidence>
<dbReference type="GO" id="GO:0009435">
    <property type="term" value="P:NAD+ biosynthetic process"/>
    <property type="evidence" value="ECO:0007669"/>
    <property type="project" value="UniProtKB-UniRule"/>
</dbReference>
<accession>A0A9P4TXD5</accession>
<evidence type="ECO:0000259" key="10">
    <source>
        <dbReference type="PROSITE" id="PS50263"/>
    </source>
</evidence>
<evidence type="ECO:0000313" key="12">
    <source>
        <dbReference type="Proteomes" id="UP000800235"/>
    </source>
</evidence>
<dbReference type="GO" id="GO:0005737">
    <property type="term" value="C:cytoplasm"/>
    <property type="evidence" value="ECO:0007669"/>
    <property type="project" value="InterPro"/>
</dbReference>
<dbReference type="GO" id="GO:0003952">
    <property type="term" value="F:NAD+ synthase (glutamine-hydrolyzing) activity"/>
    <property type="evidence" value="ECO:0007669"/>
    <property type="project" value="UniProtKB-UniRule"/>
</dbReference>
<dbReference type="Pfam" id="PF00795">
    <property type="entry name" value="CN_hydrolase"/>
    <property type="match status" value="1"/>
</dbReference>
<dbReference type="AlphaFoldDB" id="A0A9P4TXD5"/>
<dbReference type="EC" id="6.3.5.1" evidence="8"/>
<keyword evidence="5 8" id="KW-0067">ATP-binding</keyword>
<organism evidence="11 12">
    <name type="scientific">Tothia fuscella</name>
    <dbReference type="NCBI Taxonomy" id="1048955"/>
    <lineage>
        <taxon>Eukaryota</taxon>
        <taxon>Fungi</taxon>
        <taxon>Dikarya</taxon>
        <taxon>Ascomycota</taxon>
        <taxon>Pezizomycotina</taxon>
        <taxon>Dothideomycetes</taxon>
        <taxon>Pleosporomycetidae</taxon>
        <taxon>Venturiales</taxon>
        <taxon>Cylindrosympodiaceae</taxon>
        <taxon>Tothia</taxon>
    </lineage>
</organism>
<evidence type="ECO:0000256" key="7">
    <source>
        <dbReference type="ARBA" id="ARBA00052340"/>
    </source>
</evidence>
<dbReference type="Gene3D" id="3.60.110.10">
    <property type="entry name" value="Carbon-nitrogen hydrolase"/>
    <property type="match status" value="1"/>
</dbReference>
<dbReference type="InterPro" id="IPR014445">
    <property type="entry name" value="Gln-dep_NAD_synthase"/>
</dbReference>
<dbReference type="Proteomes" id="UP000800235">
    <property type="component" value="Unassembled WGS sequence"/>
</dbReference>
<dbReference type="GO" id="GO:0004359">
    <property type="term" value="F:glutaminase activity"/>
    <property type="evidence" value="ECO:0007669"/>
    <property type="project" value="InterPro"/>
</dbReference>
<dbReference type="PROSITE" id="PS50263">
    <property type="entry name" value="CN_HYDROLASE"/>
    <property type="match status" value="1"/>
</dbReference>
<dbReference type="Pfam" id="PF02540">
    <property type="entry name" value="NAD_synthase"/>
    <property type="match status" value="1"/>
</dbReference>
<reference evidence="11" key="1">
    <citation type="journal article" date="2020" name="Stud. Mycol.">
        <title>101 Dothideomycetes genomes: a test case for predicting lifestyles and emergence of pathogens.</title>
        <authorList>
            <person name="Haridas S."/>
            <person name="Albert R."/>
            <person name="Binder M."/>
            <person name="Bloem J."/>
            <person name="Labutti K."/>
            <person name="Salamov A."/>
            <person name="Andreopoulos B."/>
            <person name="Baker S."/>
            <person name="Barry K."/>
            <person name="Bills G."/>
            <person name="Bluhm B."/>
            <person name="Cannon C."/>
            <person name="Castanera R."/>
            <person name="Culley D."/>
            <person name="Daum C."/>
            <person name="Ezra D."/>
            <person name="Gonzalez J."/>
            <person name="Henrissat B."/>
            <person name="Kuo A."/>
            <person name="Liang C."/>
            <person name="Lipzen A."/>
            <person name="Lutzoni F."/>
            <person name="Magnuson J."/>
            <person name="Mondo S."/>
            <person name="Nolan M."/>
            <person name="Ohm R."/>
            <person name="Pangilinan J."/>
            <person name="Park H.-J."/>
            <person name="Ramirez L."/>
            <person name="Alfaro M."/>
            <person name="Sun H."/>
            <person name="Tritt A."/>
            <person name="Yoshinaga Y."/>
            <person name="Zwiers L.-H."/>
            <person name="Turgeon B."/>
            <person name="Goodwin S."/>
            <person name="Spatafora J."/>
            <person name="Crous P."/>
            <person name="Grigoriev I."/>
        </authorList>
    </citation>
    <scope>NUCLEOTIDE SEQUENCE</scope>
    <source>
        <strain evidence="11">CBS 130266</strain>
    </source>
</reference>
<sequence>MGRLVTVSTCSLNQWALDFIGNRERIIESIRQAKAAKSSLRVGPELEICGYGCLDHYLETDTYDHSWEQLVIILQHPDCQDVLLDIGMPVEHLNLRYNCRIIALNGKILLIRPKLSLANDGNYREMRHFSPWKAARHVEEYTLQNKEMQKLQGAFKVPIGDAIIKTPDTSFAAETCEELFTPDSPHIDLGLNGVEIVTNSSGSHHTLRKLDVRLSLILEASRKGGGIYIYANQQGCDGDRLYYDGSALICINGEIVGQGSQFSLTDVEVVTATVDLEVVRSFRCAPSRGLQANKAPSYQTIETPYELCSTESDLNPYLAPSPYLKPRYHTPEEEIHLSTGCYLWDYLRRSGAAGYLIPLSGGLDSCATATTVFGMCRIVSKELYAGNEQVIADVKRICKYSDKLPITPKQICNQIFHSVYMGMSKQSSKETRARASALSSAIGTYHNDIDIDNVYEAQRNLVVKGTGFEPKFRKQGAPYAVSLALENIQSRSRMVTAYLFAQLGPSIRNRPGGGGLLVLGSANVGEALRGYYTKYDCSSADINPIGSIDKDDLKKFIFWCKNEFNIPVLQEFLDATPTAELEPIEEDYAQSDEVDMGMSYSQLSIMGRLRKVSKLGPYGMFEHLVREWKDTMTAREVADLVKRFYHYYAINRHKMTILTPSLHSNDYSPDDNRFDLRPFLLPPFYQSWQFKRIDELLARIEKYDKEEEKRGKEEDSGRGEKKREDVNDDSEEVD</sequence>
<keyword evidence="12" id="KW-1185">Reference proteome</keyword>
<dbReference type="PANTHER" id="PTHR23090:SF9">
    <property type="entry name" value="GLUTAMINE-DEPENDENT NAD(+) SYNTHETASE"/>
    <property type="match status" value="1"/>
</dbReference>
<comment type="catalytic activity">
    <reaction evidence="7 8">
        <text>deamido-NAD(+) + L-glutamine + ATP + H2O = L-glutamate + AMP + diphosphate + NAD(+) + H(+)</text>
        <dbReference type="Rhea" id="RHEA:24384"/>
        <dbReference type="ChEBI" id="CHEBI:15377"/>
        <dbReference type="ChEBI" id="CHEBI:15378"/>
        <dbReference type="ChEBI" id="CHEBI:29985"/>
        <dbReference type="ChEBI" id="CHEBI:30616"/>
        <dbReference type="ChEBI" id="CHEBI:33019"/>
        <dbReference type="ChEBI" id="CHEBI:57540"/>
        <dbReference type="ChEBI" id="CHEBI:58359"/>
        <dbReference type="ChEBI" id="CHEBI:58437"/>
        <dbReference type="ChEBI" id="CHEBI:456215"/>
        <dbReference type="EC" id="6.3.5.1"/>
    </reaction>
</comment>
<evidence type="ECO:0000313" key="11">
    <source>
        <dbReference type="EMBL" id="KAF2428737.1"/>
    </source>
</evidence>
<dbReference type="InterPro" id="IPR014729">
    <property type="entry name" value="Rossmann-like_a/b/a_fold"/>
</dbReference>
<feature type="region of interest" description="Disordered" evidence="9">
    <location>
        <begin position="704"/>
        <end position="734"/>
    </location>
</feature>
<evidence type="ECO:0000256" key="8">
    <source>
        <dbReference type="PIRNR" id="PIRNR006630"/>
    </source>
</evidence>
<dbReference type="EMBL" id="MU007053">
    <property type="protein sequence ID" value="KAF2428737.1"/>
    <property type="molecule type" value="Genomic_DNA"/>
</dbReference>
<dbReference type="SUPFAM" id="SSF56317">
    <property type="entry name" value="Carbon-nitrogen hydrolase"/>
    <property type="match status" value="1"/>
</dbReference>
<dbReference type="InterPro" id="IPR003694">
    <property type="entry name" value="NAD_synthase"/>
</dbReference>
<evidence type="ECO:0000256" key="1">
    <source>
        <dbReference type="ARBA" id="ARBA00005188"/>
    </source>
</evidence>
<dbReference type="OrthoDB" id="2020662at2759"/>
<dbReference type="Gene3D" id="3.40.50.620">
    <property type="entry name" value="HUPs"/>
    <property type="match status" value="1"/>
</dbReference>
<dbReference type="FunFam" id="3.40.50.620:FF:000036">
    <property type="entry name" value="Glutamine-dependent NAD(+) synthetase"/>
    <property type="match status" value="1"/>
</dbReference>
<dbReference type="InterPro" id="IPR036526">
    <property type="entry name" value="C-N_Hydrolase_sf"/>
</dbReference>
<feature type="compositionally biased region" description="Basic and acidic residues" evidence="9">
    <location>
        <begin position="704"/>
        <end position="725"/>
    </location>
</feature>
<dbReference type="InterPro" id="IPR022310">
    <property type="entry name" value="NAD/GMP_synthase"/>
</dbReference>
<dbReference type="GO" id="GO:0005524">
    <property type="term" value="F:ATP binding"/>
    <property type="evidence" value="ECO:0007669"/>
    <property type="project" value="UniProtKB-UniRule"/>
</dbReference>
<dbReference type="FunFam" id="3.60.110.10:FF:000003">
    <property type="entry name" value="Glutamine-dependent NAD(+) synthetase"/>
    <property type="match status" value="1"/>
</dbReference>
<dbReference type="CDD" id="cd07570">
    <property type="entry name" value="GAT_Gln-NAD-synth"/>
    <property type="match status" value="1"/>
</dbReference>
<name>A0A9P4TXD5_9PEZI</name>
<comment type="pathway">
    <text evidence="1 8">Cofactor biosynthesis; NAD(+) biosynthesis; NAD(+) from deamido-NAD(+) (L-Gln route): step 1/1.</text>
</comment>
<feature type="domain" description="CN hydrolase" evidence="10">
    <location>
        <begin position="5"/>
        <end position="276"/>
    </location>
</feature>
<proteinExistence type="inferred from homology"/>
<evidence type="ECO:0000256" key="6">
    <source>
        <dbReference type="ARBA" id="ARBA00023027"/>
    </source>
</evidence>
<dbReference type="PIRSF" id="PIRSF006630">
    <property type="entry name" value="NADS_GAT"/>
    <property type="match status" value="1"/>
</dbReference>
<dbReference type="CDD" id="cd00553">
    <property type="entry name" value="NAD_synthase"/>
    <property type="match status" value="1"/>
</dbReference>
<keyword evidence="3 8" id="KW-0436">Ligase</keyword>
<keyword evidence="4 8" id="KW-0547">Nucleotide-binding</keyword>
<gene>
    <name evidence="11" type="ORF">EJ08DRAFT_650923</name>
</gene>
<comment type="similarity">
    <text evidence="2 8">In the C-terminal section; belongs to the NAD synthetase family.</text>
</comment>
<evidence type="ECO:0000256" key="3">
    <source>
        <dbReference type="ARBA" id="ARBA00022598"/>
    </source>
</evidence>
<dbReference type="PANTHER" id="PTHR23090">
    <property type="entry name" value="NH 3 /GLUTAMINE-DEPENDENT NAD + SYNTHETASE"/>
    <property type="match status" value="1"/>
</dbReference>